<reference evidence="2 3" key="1">
    <citation type="submission" date="2021-03" db="EMBL/GenBank/DDBJ databases">
        <title>Antimicrobial resistance genes in bacteria isolated from Japanese honey, and their potential for conferring macrolide and lincosamide resistance in the American foulbrood pathogen Paenibacillus larvae.</title>
        <authorList>
            <person name="Okamoto M."/>
            <person name="Kumagai M."/>
            <person name="Kanamori H."/>
            <person name="Takamatsu D."/>
        </authorList>
    </citation>
    <scope>NUCLEOTIDE SEQUENCE [LARGE SCALE GENOMIC DNA]</scope>
    <source>
        <strain evidence="2 3">J42TS3</strain>
    </source>
</reference>
<evidence type="ECO:0000256" key="1">
    <source>
        <dbReference type="SAM" id="SignalP"/>
    </source>
</evidence>
<protein>
    <recommendedName>
        <fullName evidence="4">Copper amine oxidase-like N-terminal domain-containing protein</fullName>
    </recommendedName>
</protein>
<evidence type="ECO:0000313" key="2">
    <source>
        <dbReference type="EMBL" id="GIP51417.1"/>
    </source>
</evidence>
<feature type="signal peptide" evidence="1">
    <location>
        <begin position="1"/>
        <end position="27"/>
    </location>
</feature>
<accession>A0ABQ4M706</accession>
<keyword evidence="1" id="KW-0732">Signal</keyword>
<feature type="chain" id="PRO_5045905211" description="Copper amine oxidase-like N-terminal domain-containing protein" evidence="1">
    <location>
        <begin position="28"/>
        <end position="174"/>
    </location>
</feature>
<keyword evidence="3" id="KW-1185">Reference proteome</keyword>
<evidence type="ECO:0008006" key="4">
    <source>
        <dbReference type="Google" id="ProtNLM"/>
    </source>
</evidence>
<proteinExistence type="predicted"/>
<dbReference type="EMBL" id="BOSL01000001">
    <property type="protein sequence ID" value="GIP51417.1"/>
    <property type="molecule type" value="Genomic_DNA"/>
</dbReference>
<gene>
    <name evidence="2" type="ORF">J42TS3_04520</name>
</gene>
<organism evidence="2 3">
    <name type="scientific">Paenibacillus vini</name>
    <dbReference type="NCBI Taxonomy" id="1476024"/>
    <lineage>
        <taxon>Bacteria</taxon>
        <taxon>Bacillati</taxon>
        <taxon>Bacillota</taxon>
        <taxon>Bacilli</taxon>
        <taxon>Bacillales</taxon>
        <taxon>Paenibacillaceae</taxon>
        <taxon>Paenibacillus</taxon>
    </lineage>
</organism>
<comment type="caution">
    <text evidence="2">The sequence shown here is derived from an EMBL/GenBank/DDBJ whole genome shotgun (WGS) entry which is preliminary data.</text>
</comment>
<evidence type="ECO:0000313" key="3">
    <source>
        <dbReference type="Proteomes" id="UP000679992"/>
    </source>
</evidence>
<name>A0ABQ4M706_9BACL</name>
<dbReference type="RefSeq" id="WP_213653609.1">
    <property type="nucleotide sequence ID" value="NZ_BOSL01000001.1"/>
</dbReference>
<dbReference type="Proteomes" id="UP000679992">
    <property type="component" value="Unassembled WGS sequence"/>
</dbReference>
<sequence length="174" mass="19500">MRKLMTVLLPIFLVVVMSSLTTSSSGAAKSDKSPDVVRESQNLTVYIDQLELRPDGGVLTVDPIEWYSGKEAEDVFAKMEPDAGIDGPPDGYYIVNEDDRLERYPVAANAQVLMQIYDHTGNPEDVDISWNEQISLEKLFSLFQNTGVLDVREFPYHLTIENGQVTSIVQQYVP</sequence>